<evidence type="ECO:0000259" key="6">
    <source>
        <dbReference type="SMART" id="SM01027"/>
    </source>
</evidence>
<evidence type="ECO:0000256" key="5">
    <source>
        <dbReference type="ARBA" id="ARBA00023242"/>
    </source>
</evidence>
<proteinExistence type="inferred from homology"/>
<dbReference type="SMART" id="SM01027">
    <property type="entry name" value="Beta-Casp"/>
    <property type="match status" value="1"/>
</dbReference>
<dbReference type="Gramene" id="OIT33552">
    <property type="protein sequence ID" value="OIT33552"/>
    <property type="gene ID" value="A4A49_32776"/>
</dbReference>
<evidence type="ECO:0000256" key="2">
    <source>
        <dbReference type="ARBA" id="ARBA00004496"/>
    </source>
</evidence>
<keyword evidence="8" id="KW-1185">Reference proteome</keyword>
<dbReference type="Gene3D" id="3.60.15.10">
    <property type="entry name" value="Ribonuclease Z/Hydroxyacylglutathione hydrolase-like"/>
    <property type="match status" value="1"/>
</dbReference>
<keyword evidence="4" id="KW-0963">Cytoplasm</keyword>
<evidence type="ECO:0000256" key="3">
    <source>
        <dbReference type="ARBA" id="ARBA00006861"/>
    </source>
</evidence>
<name>A0A314KWB1_NICAT</name>
<comment type="caution">
    <text evidence="7">The sequence shown here is derived from an EMBL/GenBank/DDBJ whole genome shotgun (WGS) entry which is preliminary data.</text>
</comment>
<gene>
    <name evidence="7" type="ORF">A4A49_32776</name>
</gene>
<dbReference type="PANTHER" id="PTHR46094">
    <property type="entry name" value="INTEGRATOR COMPLEX SUBUNIT 9"/>
    <property type="match status" value="1"/>
</dbReference>
<dbReference type="EMBL" id="MJEQ01000860">
    <property type="protein sequence ID" value="OIT33552.1"/>
    <property type="molecule type" value="Genomic_DNA"/>
</dbReference>
<dbReference type="InterPro" id="IPR027074">
    <property type="entry name" value="Integrator_9su"/>
</dbReference>
<keyword evidence="5" id="KW-0539">Nucleus</keyword>
<sequence length="724" mass="80428">MTIVLVTWLVSLEQYEILVGEKLLALFRTMKFTCLSEGRGYYFPPCHIVNISGFRVLFDCPLDLSALTVFSPLPIVTSSLLDEKTSNVSGQSSSNSESVRREVGESLDSKSLIQAEPWYKTVKSLQLWSIYSIDVVLISSPMGMLGLPFLTRLKDFRSKVYVTEAASRLGKLMMEDLVSMHMELRQFYGPEESGCPQWMTWEKLELLPMALKDIVLGSEGTELGGWMPIYSAADIKGCMEKVQSLKYAEEACYNGALTIKAFSSGLEIGACNWNILSPKGSITYLSGSVFASTTASSFDYKALEGSDVLLYSDFTACNDVDSEKNEFPPDTASSYPSDTGSCWETITESWLDSDEYSEEMEKVSFICQCALDSINDGGSVLIPIGRPGIMLKLLEHVSLSLESSNLKVPIYFVSSAAEELLAFSNIIPEWLSSQRQERLYSGQPLFTHIQLSKEKKLLVSPAIHSSKFLTSWQEPCIAFCPHWSLRLGPVVHLLQRWCADPNSLLIMEEGADINLAFLPFKPMSMKVLQCSFISGIKLKRAIPLLKILQPKHVVVPEGLRSHISCWNPTISVSYFSENETVVIPKLNYADMYIAMDLAPELLNYTKVIHENNIVRLKGELLVEQGKHQLVLGKKQVLSSQDRPLLFLGRVDLNSLLMALKKMGMKATAHHAQIANGSETVYTICISEPNEALIEVTASQTMISVADENTASLVSEAVRSTLVCI</sequence>
<dbReference type="Pfam" id="PF16661">
    <property type="entry name" value="Lactamase_B_6"/>
    <property type="match status" value="1"/>
</dbReference>
<comment type="subcellular location">
    <subcellularLocation>
        <location evidence="2">Cytoplasm</location>
    </subcellularLocation>
    <subcellularLocation>
        <location evidence="1">Nucleus</location>
    </subcellularLocation>
</comment>
<dbReference type="AlphaFoldDB" id="A0A314KWB1"/>
<dbReference type="InterPro" id="IPR022712">
    <property type="entry name" value="Beta_Casp"/>
</dbReference>
<dbReference type="SMR" id="A0A314KWB1"/>
<dbReference type="KEGG" id="nau:109205866"/>
<comment type="similarity">
    <text evidence="3">Belongs to the metallo-beta-lactamase superfamily. RNA-metabolizing metallo-beta-lactamase-like family. INTS9 subfamily.</text>
</comment>
<dbReference type="SUPFAM" id="SSF56281">
    <property type="entry name" value="Metallo-hydrolase/oxidoreductase"/>
    <property type="match status" value="1"/>
</dbReference>
<organism evidence="7 8">
    <name type="scientific">Nicotiana attenuata</name>
    <name type="common">Coyote tobacco</name>
    <dbReference type="NCBI Taxonomy" id="49451"/>
    <lineage>
        <taxon>Eukaryota</taxon>
        <taxon>Viridiplantae</taxon>
        <taxon>Streptophyta</taxon>
        <taxon>Embryophyta</taxon>
        <taxon>Tracheophyta</taxon>
        <taxon>Spermatophyta</taxon>
        <taxon>Magnoliopsida</taxon>
        <taxon>eudicotyledons</taxon>
        <taxon>Gunneridae</taxon>
        <taxon>Pentapetalae</taxon>
        <taxon>asterids</taxon>
        <taxon>lamiids</taxon>
        <taxon>Solanales</taxon>
        <taxon>Solanaceae</taxon>
        <taxon>Nicotianoideae</taxon>
        <taxon>Nicotianeae</taxon>
        <taxon>Nicotiana</taxon>
    </lineage>
</organism>
<evidence type="ECO:0000256" key="4">
    <source>
        <dbReference type="ARBA" id="ARBA00022490"/>
    </source>
</evidence>
<dbReference type="PANTHER" id="PTHR46094:SF1">
    <property type="entry name" value="INTEGRATOR COMPLEX SUBUNIT 9"/>
    <property type="match status" value="1"/>
</dbReference>
<dbReference type="InterPro" id="IPR001279">
    <property type="entry name" value="Metallo-B-lactamas"/>
</dbReference>
<protein>
    <recommendedName>
        <fullName evidence="6">Beta-Casp domain-containing protein</fullName>
    </recommendedName>
</protein>
<dbReference type="Gene3D" id="3.40.50.10890">
    <property type="match status" value="1"/>
</dbReference>
<dbReference type="STRING" id="49451.A0A314KWB1"/>
<dbReference type="GO" id="GO:0005737">
    <property type="term" value="C:cytoplasm"/>
    <property type="evidence" value="ECO:0007669"/>
    <property type="project" value="UniProtKB-SubCell"/>
</dbReference>
<dbReference type="GO" id="GO:0034472">
    <property type="term" value="P:snRNA 3'-end processing"/>
    <property type="evidence" value="ECO:0007669"/>
    <property type="project" value="TreeGrafter"/>
</dbReference>
<accession>A0A314KWB1</accession>
<reference evidence="7" key="1">
    <citation type="submission" date="2016-11" db="EMBL/GenBank/DDBJ databases">
        <title>The genome of Nicotiana attenuata.</title>
        <authorList>
            <person name="Xu S."/>
            <person name="Brockmoeller T."/>
            <person name="Gaquerel E."/>
            <person name="Navarro A."/>
            <person name="Kuhl H."/>
            <person name="Gase K."/>
            <person name="Ling Z."/>
            <person name="Zhou W."/>
            <person name="Kreitzer C."/>
            <person name="Stanke M."/>
            <person name="Tang H."/>
            <person name="Lyons E."/>
            <person name="Pandey P."/>
            <person name="Pandey S.P."/>
            <person name="Timmermann B."/>
            <person name="Baldwin I.T."/>
        </authorList>
    </citation>
    <scope>NUCLEOTIDE SEQUENCE [LARGE SCALE GENOMIC DNA]</scope>
    <source>
        <strain evidence="7">UT</strain>
    </source>
</reference>
<dbReference type="InterPro" id="IPR036866">
    <property type="entry name" value="RibonucZ/Hydroxyglut_hydro"/>
</dbReference>
<feature type="domain" description="Beta-Casp" evidence="6">
    <location>
        <begin position="390"/>
        <end position="513"/>
    </location>
</feature>
<dbReference type="Proteomes" id="UP000187609">
    <property type="component" value="Unassembled WGS sequence"/>
</dbReference>
<dbReference type="OrthoDB" id="5600060at2759"/>
<evidence type="ECO:0000313" key="8">
    <source>
        <dbReference type="Proteomes" id="UP000187609"/>
    </source>
</evidence>
<dbReference type="GO" id="GO:0032039">
    <property type="term" value="C:integrator complex"/>
    <property type="evidence" value="ECO:0007669"/>
    <property type="project" value="InterPro"/>
</dbReference>
<evidence type="ECO:0000256" key="1">
    <source>
        <dbReference type="ARBA" id="ARBA00004123"/>
    </source>
</evidence>
<dbReference type="Pfam" id="PF10996">
    <property type="entry name" value="Beta-Casp"/>
    <property type="match status" value="1"/>
</dbReference>
<evidence type="ECO:0000313" key="7">
    <source>
        <dbReference type="EMBL" id="OIT33552.1"/>
    </source>
</evidence>